<dbReference type="InterPro" id="IPR001129">
    <property type="entry name" value="Membr-assoc_MAPEG"/>
</dbReference>
<sequence>MTPWILAVLVLYFFQIYLSAALYLPAEGLLKHAGGRDTTPERGKYAGRAEKALINLRENLPFFLAPALLTYVVPGTDSELAVLGAQLFVFARCIYVPAYLSGIPGPRSVAYGLALLGNIIMVYAIVG</sequence>
<accession>A0ABY1N5V1</accession>
<dbReference type="Gene3D" id="1.20.120.550">
    <property type="entry name" value="Membrane associated eicosanoid/glutathione metabolism-like domain"/>
    <property type="match status" value="1"/>
</dbReference>
<dbReference type="InterPro" id="IPR023352">
    <property type="entry name" value="MAPEG-like_dom_sf"/>
</dbReference>
<protein>
    <submittedName>
        <fullName evidence="6">Uncharacterized conserved protein, MAPEG superfamily</fullName>
    </submittedName>
</protein>
<keyword evidence="3 5" id="KW-1133">Transmembrane helix</keyword>
<keyword evidence="7" id="KW-1185">Reference proteome</keyword>
<dbReference type="Pfam" id="PF01124">
    <property type="entry name" value="MAPEG"/>
    <property type="match status" value="1"/>
</dbReference>
<feature type="transmembrane region" description="Helical" evidence="5">
    <location>
        <begin position="80"/>
        <end position="101"/>
    </location>
</feature>
<evidence type="ECO:0000256" key="4">
    <source>
        <dbReference type="ARBA" id="ARBA00023136"/>
    </source>
</evidence>
<feature type="transmembrane region" description="Helical" evidence="5">
    <location>
        <begin position="108"/>
        <end position="126"/>
    </location>
</feature>
<dbReference type="SUPFAM" id="SSF161084">
    <property type="entry name" value="MAPEG domain-like"/>
    <property type="match status" value="1"/>
</dbReference>
<evidence type="ECO:0000256" key="1">
    <source>
        <dbReference type="ARBA" id="ARBA00004370"/>
    </source>
</evidence>
<evidence type="ECO:0000313" key="7">
    <source>
        <dbReference type="Proteomes" id="UP001157914"/>
    </source>
</evidence>
<dbReference type="Proteomes" id="UP001157914">
    <property type="component" value="Unassembled WGS sequence"/>
</dbReference>
<comment type="subcellular location">
    <subcellularLocation>
        <location evidence="1">Membrane</location>
    </subcellularLocation>
</comment>
<evidence type="ECO:0000256" key="3">
    <source>
        <dbReference type="ARBA" id="ARBA00022989"/>
    </source>
</evidence>
<feature type="transmembrane region" description="Helical" evidence="5">
    <location>
        <begin position="52"/>
        <end position="74"/>
    </location>
</feature>
<evidence type="ECO:0000256" key="5">
    <source>
        <dbReference type="SAM" id="Phobius"/>
    </source>
</evidence>
<evidence type="ECO:0000256" key="2">
    <source>
        <dbReference type="ARBA" id="ARBA00022692"/>
    </source>
</evidence>
<comment type="caution">
    <text evidence="6">The sequence shown here is derived from an EMBL/GenBank/DDBJ whole genome shotgun (WGS) entry which is preliminary data.</text>
</comment>
<keyword evidence="2 5" id="KW-0812">Transmembrane</keyword>
<dbReference type="RefSeq" id="WP_283404348.1">
    <property type="nucleotide sequence ID" value="NZ_BAAAEA010000001.1"/>
</dbReference>
<reference evidence="6 7" key="1">
    <citation type="submission" date="2017-05" db="EMBL/GenBank/DDBJ databases">
        <authorList>
            <person name="Varghese N."/>
            <person name="Submissions S."/>
        </authorList>
    </citation>
    <scope>NUCLEOTIDE SEQUENCE [LARGE SCALE GENOMIC DNA]</scope>
    <source>
        <strain evidence="6 7">DSM 15949</strain>
    </source>
</reference>
<dbReference type="EMBL" id="FXTT01000001">
    <property type="protein sequence ID" value="SMP01050.1"/>
    <property type="molecule type" value="Genomic_DNA"/>
</dbReference>
<proteinExistence type="predicted"/>
<organism evidence="6 7">
    <name type="scientific">Roseibium denhamense</name>
    <dbReference type="NCBI Taxonomy" id="76305"/>
    <lineage>
        <taxon>Bacteria</taxon>
        <taxon>Pseudomonadati</taxon>
        <taxon>Pseudomonadota</taxon>
        <taxon>Alphaproteobacteria</taxon>
        <taxon>Hyphomicrobiales</taxon>
        <taxon>Stappiaceae</taxon>
        <taxon>Roseibium</taxon>
    </lineage>
</organism>
<keyword evidence="4 5" id="KW-0472">Membrane</keyword>
<feature type="transmembrane region" description="Helical" evidence="5">
    <location>
        <begin position="6"/>
        <end position="26"/>
    </location>
</feature>
<name>A0ABY1N5V1_9HYPH</name>
<evidence type="ECO:0000313" key="6">
    <source>
        <dbReference type="EMBL" id="SMP01050.1"/>
    </source>
</evidence>
<gene>
    <name evidence="6" type="ORF">SAMN06265374_0307</name>
</gene>